<feature type="signal peptide" evidence="1">
    <location>
        <begin position="1"/>
        <end position="18"/>
    </location>
</feature>
<dbReference type="EMBL" id="LZDN01000006">
    <property type="protein sequence ID" value="OBX51404.1"/>
    <property type="molecule type" value="Genomic_DNA"/>
</dbReference>
<evidence type="ECO:0000256" key="1">
    <source>
        <dbReference type="SAM" id="SignalP"/>
    </source>
</evidence>
<dbReference type="AlphaFoldDB" id="A0A1B8PKQ6"/>
<evidence type="ECO:0000259" key="2">
    <source>
        <dbReference type="Pfam" id="PF03724"/>
    </source>
</evidence>
<dbReference type="InterPro" id="IPR005184">
    <property type="entry name" value="DUF306_Meta_HslJ"/>
</dbReference>
<sequence>MKTQALLVIITTLLTACSATPLTPPIKNTHNSEPTPTMTDLPLRPSQSDTTHHLTHLRQKWQLTAVQGMDYQGKIKGEFDLTNPTNASGHAGCNTFMFGMSDIGDDTLHIGAVASTRMACSEMALEQILEQLLPTLSHYKVSATNLTLFNDQGQALYFKAIK</sequence>
<dbReference type="PROSITE" id="PS51257">
    <property type="entry name" value="PROKAR_LIPOPROTEIN"/>
    <property type="match status" value="1"/>
</dbReference>
<dbReference type="RefSeq" id="WP_066892574.1">
    <property type="nucleotide sequence ID" value="NZ_LZDN01000006.1"/>
</dbReference>
<organism evidence="3 4">
    <name type="scientific">Moraxella nonliquefaciens</name>
    <dbReference type="NCBI Taxonomy" id="478"/>
    <lineage>
        <taxon>Bacteria</taxon>
        <taxon>Pseudomonadati</taxon>
        <taxon>Pseudomonadota</taxon>
        <taxon>Gammaproteobacteria</taxon>
        <taxon>Moraxellales</taxon>
        <taxon>Moraxellaceae</taxon>
        <taxon>Moraxella</taxon>
    </lineage>
</organism>
<feature type="chain" id="PRO_5008611750" description="DUF306 domain-containing protein" evidence="1">
    <location>
        <begin position="19"/>
        <end position="162"/>
    </location>
</feature>
<feature type="domain" description="DUF306" evidence="2">
    <location>
        <begin position="58"/>
        <end position="156"/>
    </location>
</feature>
<dbReference type="Proteomes" id="UP000092671">
    <property type="component" value="Unassembled WGS sequence"/>
</dbReference>
<accession>A0A1B8PKQ6</accession>
<evidence type="ECO:0000313" key="3">
    <source>
        <dbReference type="EMBL" id="OBX51404.1"/>
    </source>
</evidence>
<dbReference type="InterPro" id="IPR053147">
    <property type="entry name" value="Hsp_HslJ-like"/>
</dbReference>
<evidence type="ECO:0000313" key="4">
    <source>
        <dbReference type="Proteomes" id="UP000092671"/>
    </source>
</evidence>
<protein>
    <recommendedName>
        <fullName evidence="2">DUF306 domain-containing protein</fullName>
    </recommendedName>
</protein>
<dbReference type="OrthoDB" id="5348860at2"/>
<dbReference type="PANTHER" id="PTHR35535">
    <property type="entry name" value="HEAT SHOCK PROTEIN HSLJ"/>
    <property type="match status" value="1"/>
</dbReference>
<reference evidence="3 4" key="1">
    <citation type="submission" date="2016-06" db="EMBL/GenBank/DDBJ databases">
        <title>Draft genome of Moraxella nonliquefaciens CCUG 60284.</title>
        <authorList>
            <person name="Salva-Serra F."/>
            <person name="Engstrom-Jakobsson H."/>
            <person name="Thorell K."/>
            <person name="Gonzales-Siles L."/>
            <person name="Karlsson R."/>
            <person name="Boulund F."/>
            <person name="Engstrand L."/>
            <person name="Kristiansson E."/>
            <person name="Moore E."/>
        </authorList>
    </citation>
    <scope>NUCLEOTIDE SEQUENCE [LARGE SCALE GENOMIC DNA]</scope>
    <source>
        <strain evidence="3 4">CCUG 60284</strain>
    </source>
</reference>
<dbReference type="Pfam" id="PF03724">
    <property type="entry name" value="META"/>
    <property type="match status" value="1"/>
</dbReference>
<gene>
    <name evidence="3" type="ORF">A9Z60_07365</name>
</gene>
<proteinExistence type="predicted"/>
<dbReference type="PANTHER" id="PTHR35535:SF1">
    <property type="entry name" value="HEAT SHOCK PROTEIN HSLJ"/>
    <property type="match status" value="1"/>
</dbReference>
<name>A0A1B8PKQ6_MORNO</name>
<comment type="caution">
    <text evidence="3">The sequence shown here is derived from an EMBL/GenBank/DDBJ whole genome shotgun (WGS) entry which is preliminary data.</text>
</comment>
<dbReference type="InterPro" id="IPR038670">
    <property type="entry name" value="HslJ-like_sf"/>
</dbReference>
<dbReference type="Gene3D" id="2.40.128.270">
    <property type="match status" value="1"/>
</dbReference>
<keyword evidence="1" id="KW-0732">Signal</keyword>